<proteinExistence type="predicted"/>
<protein>
    <submittedName>
        <fullName evidence="1">Uncharacterized protein</fullName>
    </submittedName>
</protein>
<organism evidence="1 2">
    <name type="scientific">Ixodes persulcatus</name>
    <name type="common">Taiga tick</name>
    <dbReference type="NCBI Taxonomy" id="34615"/>
    <lineage>
        <taxon>Eukaryota</taxon>
        <taxon>Metazoa</taxon>
        <taxon>Ecdysozoa</taxon>
        <taxon>Arthropoda</taxon>
        <taxon>Chelicerata</taxon>
        <taxon>Arachnida</taxon>
        <taxon>Acari</taxon>
        <taxon>Parasitiformes</taxon>
        <taxon>Ixodida</taxon>
        <taxon>Ixodoidea</taxon>
        <taxon>Ixodidae</taxon>
        <taxon>Ixodinae</taxon>
        <taxon>Ixodes</taxon>
    </lineage>
</organism>
<evidence type="ECO:0000313" key="1">
    <source>
        <dbReference type="EMBL" id="KAG0409920.1"/>
    </source>
</evidence>
<reference evidence="1 2" key="1">
    <citation type="journal article" date="2020" name="Cell">
        <title>Large-Scale Comparative Analyses of Tick Genomes Elucidate Their Genetic Diversity and Vector Capacities.</title>
        <authorList>
            <consortium name="Tick Genome and Microbiome Consortium (TIGMIC)"/>
            <person name="Jia N."/>
            <person name="Wang J."/>
            <person name="Shi W."/>
            <person name="Du L."/>
            <person name="Sun Y."/>
            <person name="Zhan W."/>
            <person name="Jiang J.F."/>
            <person name="Wang Q."/>
            <person name="Zhang B."/>
            <person name="Ji P."/>
            <person name="Bell-Sakyi L."/>
            <person name="Cui X.M."/>
            <person name="Yuan T.T."/>
            <person name="Jiang B.G."/>
            <person name="Yang W.F."/>
            <person name="Lam T.T."/>
            <person name="Chang Q.C."/>
            <person name="Ding S.J."/>
            <person name="Wang X.J."/>
            <person name="Zhu J.G."/>
            <person name="Ruan X.D."/>
            <person name="Zhao L."/>
            <person name="Wei J.T."/>
            <person name="Ye R.Z."/>
            <person name="Que T.C."/>
            <person name="Du C.H."/>
            <person name="Zhou Y.H."/>
            <person name="Cheng J.X."/>
            <person name="Dai P.F."/>
            <person name="Guo W.B."/>
            <person name="Han X.H."/>
            <person name="Huang E.J."/>
            <person name="Li L.F."/>
            <person name="Wei W."/>
            <person name="Gao Y.C."/>
            <person name="Liu J.Z."/>
            <person name="Shao H.Z."/>
            <person name="Wang X."/>
            <person name="Wang C.C."/>
            <person name="Yang T.C."/>
            <person name="Huo Q.B."/>
            <person name="Li W."/>
            <person name="Chen H.Y."/>
            <person name="Chen S.E."/>
            <person name="Zhou L.G."/>
            <person name="Ni X.B."/>
            <person name="Tian J.H."/>
            <person name="Sheng Y."/>
            <person name="Liu T."/>
            <person name="Pan Y.S."/>
            <person name="Xia L.Y."/>
            <person name="Li J."/>
            <person name="Zhao F."/>
            <person name="Cao W.C."/>
        </authorList>
    </citation>
    <scope>NUCLEOTIDE SEQUENCE [LARGE SCALE GENOMIC DNA]</scope>
    <source>
        <strain evidence="1">Iper-2018</strain>
    </source>
</reference>
<comment type="caution">
    <text evidence="1">The sequence shown here is derived from an EMBL/GenBank/DDBJ whole genome shotgun (WGS) entry which is preliminary data.</text>
</comment>
<accession>A0AC60NS30</accession>
<sequence>MKLDALIRKGTKLAMGLPITTSTHRLLDMGYHNTVYELVAIHKRRQEIRLLLTSQGRHILTQLGHNVPSSPPPKEAALPTTTHANTTDTATAIAVTDYHFSRIHTAVLPPMDPCLAELHAIAAAITYTSSGSFTSSIPIIFTDSMADCRRLIHNSLPLAIAEQIELDLVSHVEVVWIPGHGGCRATKKHTCSPAKRFIGHPTFPDLPRRFPHIDEPVESFPPFTLNSRHQGTILRNAQSNTLPTPARIHLLRGLLPEDPPPASTWLTTATTLADQVYLAASIQSSLEYATRGGLD</sequence>
<evidence type="ECO:0000313" key="2">
    <source>
        <dbReference type="Proteomes" id="UP000805193"/>
    </source>
</evidence>
<dbReference type="EMBL" id="JABSTQ010011576">
    <property type="protein sequence ID" value="KAG0409920.1"/>
    <property type="molecule type" value="Genomic_DNA"/>
</dbReference>
<keyword evidence="2" id="KW-1185">Reference proteome</keyword>
<name>A0AC60NS30_IXOPE</name>
<dbReference type="Proteomes" id="UP000805193">
    <property type="component" value="Unassembled WGS sequence"/>
</dbReference>
<gene>
    <name evidence="1" type="ORF">HPB47_012963</name>
</gene>